<evidence type="ECO:0000313" key="2">
    <source>
        <dbReference type="EMBL" id="AUR50828.1"/>
    </source>
</evidence>
<proteinExistence type="predicted"/>
<protein>
    <recommendedName>
        <fullName evidence="1">Lcl C-terminal domain-containing protein</fullName>
    </recommendedName>
</protein>
<dbReference type="OrthoDB" id="9805202at2"/>
<dbReference type="PANTHER" id="PTHR35812:SF1">
    <property type="entry name" value="LIPOPROTEIN"/>
    <property type="match status" value="1"/>
</dbReference>
<evidence type="ECO:0000259" key="1">
    <source>
        <dbReference type="Pfam" id="PF07603"/>
    </source>
</evidence>
<keyword evidence="3" id="KW-1185">Reference proteome</keyword>
<dbReference type="Pfam" id="PF07603">
    <property type="entry name" value="Lcl_C"/>
    <property type="match status" value="1"/>
</dbReference>
<sequence length="194" mass="20868">MKYNKNEWFVNHARNYITIVLVALIGNINADNIAYVSKTGPSAAGAGKEWPNNRFVVNGDCITDKLTGLMWVKNGSLLGDGTWGDSATSGTAQYKVAQMNTNPSATGYRLCGYSDWRLPAQTELLSLFNFAATNGNQADWLNSAGFSGVNPSNYWSSTPGGNGAWYVSFEKGNTSSLPSNDGSIAYIWAVRGGK</sequence>
<evidence type="ECO:0000313" key="3">
    <source>
        <dbReference type="Proteomes" id="UP000236655"/>
    </source>
</evidence>
<accession>A0A2I7N303</accession>
<dbReference type="Proteomes" id="UP000236655">
    <property type="component" value="Chromosome"/>
</dbReference>
<gene>
    <name evidence="2" type="ORF">CUN60_00445</name>
</gene>
<dbReference type="RefSeq" id="WP_102950128.1">
    <property type="nucleotide sequence ID" value="NZ_CP024847.1"/>
</dbReference>
<dbReference type="PANTHER" id="PTHR35812">
    <property type="entry name" value="LIPOPROTEIN"/>
    <property type="match status" value="1"/>
</dbReference>
<organism evidence="2 3">
    <name type="scientific">Aquella oligotrophica</name>
    <dbReference type="NCBI Taxonomy" id="2067065"/>
    <lineage>
        <taxon>Bacteria</taxon>
        <taxon>Pseudomonadati</taxon>
        <taxon>Pseudomonadota</taxon>
        <taxon>Betaproteobacteria</taxon>
        <taxon>Neisseriales</taxon>
        <taxon>Neisseriaceae</taxon>
        <taxon>Aquella</taxon>
    </lineage>
</organism>
<dbReference type="EMBL" id="CP024847">
    <property type="protein sequence ID" value="AUR50828.1"/>
    <property type="molecule type" value="Genomic_DNA"/>
</dbReference>
<dbReference type="InterPro" id="IPR011460">
    <property type="entry name" value="Lcl_C"/>
</dbReference>
<dbReference type="AlphaFoldDB" id="A0A2I7N303"/>
<name>A0A2I7N303_9NEIS</name>
<feature type="domain" description="Lcl C-terminal" evidence="1">
    <location>
        <begin position="61"/>
        <end position="191"/>
    </location>
</feature>
<dbReference type="KEGG" id="nba:CUN60_00445"/>
<reference evidence="3" key="1">
    <citation type="submission" date="2017-11" db="EMBL/GenBank/DDBJ databases">
        <authorList>
            <person name="Chan K.G."/>
            <person name="Lee L.S."/>
        </authorList>
    </citation>
    <scope>NUCLEOTIDE SEQUENCE [LARGE SCALE GENOMIC DNA]</scope>
    <source>
        <strain evidence="3">DSM 100970</strain>
    </source>
</reference>